<gene>
    <name evidence="13 15" type="primary">ruvC</name>
    <name evidence="15" type="ORF">ENR23_02450</name>
</gene>
<dbReference type="GO" id="GO:0003677">
    <property type="term" value="F:DNA binding"/>
    <property type="evidence" value="ECO:0007669"/>
    <property type="project" value="UniProtKB-KW"/>
</dbReference>
<dbReference type="EC" id="3.1.21.10" evidence="13 14"/>
<evidence type="ECO:0000256" key="9">
    <source>
        <dbReference type="ARBA" id="ARBA00023125"/>
    </source>
</evidence>
<dbReference type="AlphaFoldDB" id="A0A832I7Z0"/>
<evidence type="ECO:0000256" key="14">
    <source>
        <dbReference type="NCBIfam" id="TIGR00228"/>
    </source>
</evidence>
<feature type="active site" evidence="13">
    <location>
        <position position="68"/>
    </location>
</feature>
<dbReference type="GO" id="GO:0006310">
    <property type="term" value="P:DNA recombination"/>
    <property type="evidence" value="ECO:0007669"/>
    <property type="project" value="UniProtKB-UniRule"/>
</dbReference>
<dbReference type="EMBL" id="DSQF01000003">
    <property type="protein sequence ID" value="HGZ42282.1"/>
    <property type="molecule type" value="Genomic_DNA"/>
</dbReference>
<evidence type="ECO:0000256" key="2">
    <source>
        <dbReference type="ARBA" id="ARBA00022490"/>
    </source>
</evidence>
<keyword evidence="11 13" id="KW-0234">DNA repair</keyword>
<evidence type="ECO:0000256" key="12">
    <source>
        <dbReference type="ARBA" id="ARBA00029354"/>
    </source>
</evidence>
<dbReference type="InterPro" id="IPR012337">
    <property type="entry name" value="RNaseH-like_sf"/>
</dbReference>
<dbReference type="SUPFAM" id="SSF53098">
    <property type="entry name" value="Ribonuclease H-like"/>
    <property type="match status" value="1"/>
</dbReference>
<keyword evidence="10 13" id="KW-0233">DNA recombination</keyword>
<evidence type="ECO:0000256" key="10">
    <source>
        <dbReference type="ARBA" id="ARBA00023172"/>
    </source>
</evidence>
<reference evidence="15" key="1">
    <citation type="journal article" date="2020" name="mSystems">
        <title>Genome- and Community-Level Interaction Insights into Carbon Utilization and Element Cycling Functions of Hydrothermarchaeota in Hydrothermal Sediment.</title>
        <authorList>
            <person name="Zhou Z."/>
            <person name="Liu Y."/>
            <person name="Xu W."/>
            <person name="Pan J."/>
            <person name="Luo Z.H."/>
            <person name="Li M."/>
        </authorList>
    </citation>
    <scope>NUCLEOTIDE SEQUENCE [LARGE SCALE GENOMIC DNA]</scope>
    <source>
        <strain evidence="15">SpSt-381</strain>
    </source>
</reference>
<dbReference type="GO" id="GO:0008821">
    <property type="term" value="F:crossover junction DNA endonuclease activity"/>
    <property type="evidence" value="ECO:0007669"/>
    <property type="project" value="UniProtKB-UniRule"/>
</dbReference>
<name>A0A832I7Z0_UNCEI</name>
<comment type="catalytic activity">
    <reaction evidence="12 13">
        <text>Endonucleolytic cleavage at a junction such as a reciprocal single-stranded crossover between two homologous DNA duplexes (Holliday junction).</text>
        <dbReference type="EC" id="3.1.21.10"/>
    </reaction>
</comment>
<dbReference type="GO" id="GO:0048476">
    <property type="term" value="C:Holliday junction resolvase complex"/>
    <property type="evidence" value="ECO:0007669"/>
    <property type="project" value="UniProtKB-UniRule"/>
</dbReference>
<dbReference type="InterPro" id="IPR036397">
    <property type="entry name" value="RNaseH_sf"/>
</dbReference>
<dbReference type="InterPro" id="IPR002176">
    <property type="entry name" value="X-over_junc_endoDNase_RuvC"/>
</dbReference>
<keyword evidence="9 13" id="KW-0238">DNA-binding</keyword>
<proteinExistence type="inferred from homology"/>
<dbReference type="Gene3D" id="3.30.420.10">
    <property type="entry name" value="Ribonuclease H-like superfamily/Ribonuclease H"/>
    <property type="match status" value="1"/>
</dbReference>
<comment type="subunit">
    <text evidence="13">Homodimer which binds Holliday junction (HJ) DNA. The HJ becomes 2-fold symmetrical on binding to RuvC with unstacked arms; it has a different conformation from HJ DNA in complex with RuvA. In the full resolvosome a probable DNA-RuvA(4)-RuvB(12)-RuvC(2) complex forms which resolves the HJ.</text>
</comment>
<feature type="binding site" evidence="13">
    <location>
        <position position="140"/>
    </location>
    <ligand>
        <name>Mg(2+)</name>
        <dbReference type="ChEBI" id="CHEBI:18420"/>
        <label>1</label>
    </ligand>
</feature>
<evidence type="ECO:0000256" key="5">
    <source>
        <dbReference type="ARBA" id="ARBA00022759"/>
    </source>
</evidence>
<evidence type="ECO:0000256" key="4">
    <source>
        <dbReference type="ARBA" id="ARBA00022723"/>
    </source>
</evidence>
<keyword evidence="8 13" id="KW-0460">Magnesium</keyword>
<evidence type="ECO:0000313" key="15">
    <source>
        <dbReference type="EMBL" id="HGZ42282.1"/>
    </source>
</evidence>
<dbReference type="PROSITE" id="PS01321">
    <property type="entry name" value="RUVC"/>
    <property type="match status" value="1"/>
</dbReference>
<organism evidence="15">
    <name type="scientific">Eiseniibacteriota bacterium</name>
    <dbReference type="NCBI Taxonomy" id="2212470"/>
    <lineage>
        <taxon>Bacteria</taxon>
        <taxon>Candidatus Eiseniibacteriota</taxon>
    </lineage>
</organism>
<comment type="subcellular location">
    <subcellularLocation>
        <location evidence="13">Cytoplasm</location>
    </subcellularLocation>
</comment>
<evidence type="ECO:0000256" key="1">
    <source>
        <dbReference type="ARBA" id="ARBA00009518"/>
    </source>
</evidence>
<dbReference type="Pfam" id="PF02075">
    <property type="entry name" value="RuvC"/>
    <property type="match status" value="1"/>
</dbReference>
<dbReference type="PRINTS" id="PR00696">
    <property type="entry name" value="RSOLVASERUVC"/>
</dbReference>
<keyword evidence="4 13" id="KW-0479">Metal-binding</keyword>
<dbReference type="CDD" id="cd16962">
    <property type="entry name" value="RuvC"/>
    <property type="match status" value="1"/>
</dbReference>
<dbReference type="HAMAP" id="MF_00034">
    <property type="entry name" value="RuvC"/>
    <property type="match status" value="1"/>
</dbReference>
<dbReference type="NCBIfam" id="TIGR00228">
    <property type="entry name" value="ruvC"/>
    <property type="match status" value="1"/>
</dbReference>
<sequence>MTRVLGLDPGSRRTGFGLVERSGNAFRCLHHGVAAPSARLDLPHRLHAIARRVGEVIDETRPDCVAIEEAYYHESVRSTLVLGHVRGALIVAVLQRGLEVAEYSPREIKLSVTGTGAAGKEQVAFMVRRLLGLRGELATDASDALAIALCHHHRLQRAVVRRGAVTAAARGLEALLARRTAR</sequence>
<evidence type="ECO:0000256" key="3">
    <source>
        <dbReference type="ARBA" id="ARBA00022722"/>
    </source>
</evidence>
<protein>
    <recommendedName>
        <fullName evidence="13 14">Crossover junction endodeoxyribonuclease RuvC</fullName>
        <ecNumber evidence="13 14">3.1.21.10</ecNumber>
    </recommendedName>
    <alternativeName>
        <fullName evidence="13">Holliday junction nuclease RuvC</fullName>
    </alternativeName>
    <alternativeName>
        <fullName evidence="13">Holliday junction resolvase RuvC</fullName>
    </alternativeName>
</protein>
<keyword evidence="5 13" id="KW-0255">Endonuclease</keyword>
<comment type="function">
    <text evidence="13">The RuvA-RuvB-RuvC complex processes Holliday junction (HJ) DNA during genetic recombination and DNA repair. Endonuclease that resolves HJ intermediates. Cleaves cruciform DNA by making single-stranded nicks across the HJ at symmetrical positions within the homologous arms, yielding a 5'-phosphate and a 3'-hydroxyl group; requires a central core of homology in the junction. The consensus cleavage sequence is 5'-(A/T)TT(C/G)-3'. Cleavage occurs on the 3'-side of the TT dinucleotide at the point of strand exchange. HJ branch migration catalyzed by RuvA-RuvB allows RuvC to scan DNA until it finds its consensus sequence, where it cleaves and resolves the cruciform DNA.</text>
</comment>
<feature type="binding site" evidence="13">
    <location>
        <position position="68"/>
    </location>
    <ligand>
        <name>Mg(2+)</name>
        <dbReference type="ChEBI" id="CHEBI:18420"/>
        <label>2</label>
    </ligand>
</feature>
<keyword evidence="2 13" id="KW-0963">Cytoplasm</keyword>
<evidence type="ECO:0000256" key="6">
    <source>
        <dbReference type="ARBA" id="ARBA00022763"/>
    </source>
</evidence>
<dbReference type="PANTHER" id="PTHR30194">
    <property type="entry name" value="CROSSOVER JUNCTION ENDODEOXYRIBONUCLEASE RUVC"/>
    <property type="match status" value="1"/>
</dbReference>
<feature type="active site" evidence="13">
    <location>
        <position position="8"/>
    </location>
</feature>
<dbReference type="PANTHER" id="PTHR30194:SF3">
    <property type="entry name" value="CROSSOVER JUNCTION ENDODEOXYRIBONUCLEASE RUVC"/>
    <property type="match status" value="1"/>
</dbReference>
<keyword evidence="7 13" id="KW-0378">Hydrolase</keyword>
<keyword evidence="6 13" id="KW-0227">DNA damage</keyword>
<evidence type="ECO:0000256" key="8">
    <source>
        <dbReference type="ARBA" id="ARBA00022842"/>
    </source>
</evidence>
<evidence type="ECO:0000256" key="11">
    <source>
        <dbReference type="ARBA" id="ARBA00023204"/>
    </source>
</evidence>
<comment type="cofactor">
    <cofactor evidence="13">
        <name>Mg(2+)</name>
        <dbReference type="ChEBI" id="CHEBI:18420"/>
    </cofactor>
    <text evidence="13">Binds 2 Mg(2+) ion per subunit.</text>
</comment>
<comment type="similarity">
    <text evidence="1 13">Belongs to the RuvC family.</text>
</comment>
<dbReference type="GO" id="GO:0000287">
    <property type="term" value="F:magnesium ion binding"/>
    <property type="evidence" value="ECO:0007669"/>
    <property type="project" value="UniProtKB-UniRule"/>
</dbReference>
<feature type="active site" evidence="13">
    <location>
        <position position="140"/>
    </location>
</feature>
<evidence type="ECO:0000256" key="7">
    <source>
        <dbReference type="ARBA" id="ARBA00022801"/>
    </source>
</evidence>
<dbReference type="GO" id="GO:0005737">
    <property type="term" value="C:cytoplasm"/>
    <property type="evidence" value="ECO:0007669"/>
    <property type="project" value="UniProtKB-SubCell"/>
</dbReference>
<dbReference type="FunFam" id="3.30.420.10:FF:000002">
    <property type="entry name" value="Crossover junction endodeoxyribonuclease RuvC"/>
    <property type="match status" value="1"/>
</dbReference>
<keyword evidence="3 13" id="KW-0540">Nuclease</keyword>
<comment type="caution">
    <text evidence="15">The sequence shown here is derived from an EMBL/GenBank/DDBJ whole genome shotgun (WGS) entry which is preliminary data.</text>
</comment>
<dbReference type="InterPro" id="IPR020563">
    <property type="entry name" value="X-over_junc_endoDNase_Mg_BS"/>
</dbReference>
<dbReference type="GO" id="GO:0006281">
    <property type="term" value="P:DNA repair"/>
    <property type="evidence" value="ECO:0007669"/>
    <property type="project" value="UniProtKB-UniRule"/>
</dbReference>
<evidence type="ECO:0000256" key="13">
    <source>
        <dbReference type="HAMAP-Rule" id="MF_00034"/>
    </source>
</evidence>
<feature type="binding site" evidence="13">
    <location>
        <position position="8"/>
    </location>
    <ligand>
        <name>Mg(2+)</name>
        <dbReference type="ChEBI" id="CHEBI:18420"/>
        <label>1</label>
    </ligand>
</feature>
<accession>A0A832I7Z0</accession>